<evidence type="ECO:0000313" key="1">
    <source>
        <dbReference type="EMBL" id="THC87760.1"/>
    </source>
</evidence>
<sequence>MVTVLEHTIDFHWFETGYGGFKGLMLANNQWSGLIWDYYLEDHTADSIIHALRHLLGVLKRMDIKAQVIKCDNKTVGQKPRTATFLMSDL</sequence>
<gene>
    <name evidence="1" type="ORF">EYZ11_012795</name>
</gene>
<name>A0A4S3IZB3_9EURO</name>
<dbReference type="EMBL" id="SOSA01001054">
    <property type="protein sequence ID" value="THC87760.1"/>
    <property type="molecule type" value="Genomic_DNA"/>
</dbReference>
<dbReference type="AlphaFoldDB" id="A0A4S3IZB3"/>
<protein>
    <submittedName>
        <fullName evidence="1">Uncharacterized protein</fullName>
    </submittedName>
</protein>
<accession>A0A4S3IZB3</accession>
<dbReference type="VEuPathDB" id="FungiDB:EYZ11_012795"/>
<reference evidence="1 2" key="1">
    <citation type="submission" date="2019-03" db="EMBL/GenBank/DDBJ databases">
        <title>The genome sequence of a newly discovered highly antifungal drug resistant Aspergillus species, Aspergillus tanneri NIH 1004.</title>
        <authorList>
            <person name="Mounaud S."/>
            <person name="Singh I."/>
            <person name="Joardar V."/>
            <person name="Pakala S."/>
            <person name="Pakala S."/>
            <person name="Venepally P."/>
            <person name="Hoover J."/>
            <person name="Nierman W."/>
            <person name="Chung J."/>
            <person name="Losada L."/>
        </authorList>
    </citation>
    <scope>NUCLEOTIDE SEQUENCE [LARGE SCALE GENOMIC DNA]</scope>
    <source>
        <strain evidence="1 2">NIH1004</strain>
    </source>
</reference>
<evidence type="ECO:0000313" key="2">
    <source>
        <dbReference type="Proteomes" id="UP000308092"/>
    </source>
</evidence>
<dbReference type="Proteomes" id="UP000308092">
    <property type="component" value="Unassembled WGS sequence"/>
</dbReference>
<keyword evidence="2" id="KW-1185">Reference proteome</keyword>
<proteinExistence type="predicted"/>
<organism evidence="1 2">
    <name type="scientific">Aspergillus tanneri</name>
    <dbReference type="NCBI Taxonomy" id="1220188"/>
    <lineage>
        <taxon>Eukaryota</taxon>
        <taxon>Fungi</taxon>
        <taxon>Dikarya</taxon>
        <taxon>Ascomycota</taxon>
        <taxon>Pezizomycotina</taxon>
        <taxon>Eurotiomycetes</taxon>
        <taxon>Eurotiomycetidae</taxon>
        <taxon>Eurotiales</taxon>
        <taxon>Aspergillaceae</taxon>
        <taxon>Aspergillus</taxon>
        <taxon>Aspergillus subgen. Circumdati</taxon>
    </lineage>
</organism>
<comment type="caution">
    <text evidence="1">The sequence shown here is derived from an EMBL/GenBank/DDBJ whole genome shotgun (WGS) entry which is preliminary data.</text>
</comment>